<dbReference type="PANTHER" id="PTHR47642">
    <property type="entry name" value="ATP-DEPENDENT DNA HELICASE"/>
    <property type="match status" value="1"/>
</dbReference>
<name>A0AA40AI92_9PEZI</name>
<proteinExistence type="predicted"/>
<dbReference type="Proteomes" id="UP001172102">
    <property type="component" value="Unassembled WGS sequence"/>
</dbReference>
<dbReference type="InterPro" id="IPR051055">
    <property type="entry name" value="PIF1_helicase"/>
</dbReference>
<reference evidence="1" key="1">
    <citation type="submission" date="2023-06" db="EMBL/GenBank/DDBJ databases">
        <title>Genome-scale phylogeny and comparative genomics of the fungal order Sordariales.</title>
        <authorList>
            <consortium name="Lawrence Berkeley National Laboratory"/>
            <person name="Hensen N."/>
            <person name="Bonometti L."/>
            <person name="Westerberg I."/>
            <person name="Brannstrom I.O."/>
            <person name="Guillou S."/>
            <person name="Cros-Aarteil S."/>
            <person name="Calhoun S."/>
            <person name="Haridas S."/>
            <person name="Kuo A."/>
            <person name="Mondo S."/>
            <person name="Pangilinan J."/>
            <person name="Riley R."/>
            <person name="Labutti K."/>
            <person name="Andreopoulos B."/>
            <person name="Lipzen A."/>
            <person name="Chen C."/>
            <person name="Yanf M."/>
            <person name="Daum C."/>
            <person name="Ng V."/>
            <person name="Clum A."/>
            <person name="Steindorff A."/>
            <person name="Ohm R."/>
            <person name="Martin F."/>
            <person name="Silar P."/>
            <person name="Natvig D."/>
            <person name="Lalanne C."/>
            <person name="Gautier V."/>
            <person name="Ament-Velasquez S.L."/>
            <person name="Kruys A."/>
            <person name="Hutchinson M.I."/>
            <person name="Powell A.J."/>
            <person name="Barry K."/>
            <person name="Miller A.N."/>
            <person name="Grigoriev I.V."/>
            <person name="Debuchy R."/>
            <person name="Gladieux P."/>
            <person name="Thoren M.H."/>
            <person name="Johannesson H."/>
        </authorList>
    </citation>
    <scope>NUCLEOTIDE SEQUENCE</scope>
    <source>
        <strain evidence="1">SMH4607-1</strain>
    </source>
</reference>
<accession>A0AA40AI92</accession>
<organism evidence="1 2">
    <name type="scientific">Lasiosphaeris hirsuta</name>
    <dbReference type="NCBI Taxonomy" id="260670"/>
    <lineage>
        <taxon>Eukaryota</taxon>
        <taxon>Fungi</taxon>
        <taxon>Dikarya</taxon>
        <taxon>Ascomycota</taxon>
        <taxon>Pezizomycotina</taxon>
        <taxon>Sordariomycetes</taxon>
        <taxon>Sordariomycetidae</taxon>
        <taxon>Sordariales</taxon>
        <taxon>Lasiosphaeriaceae</taxon>
        <taxon>Lasiosphaeris</taxon>
    </lineage>
</organism>
<dbReference type="AlphaFoldDB" id="A0AA40AI92"/>
<dbReference type="EMBL" id="JAUKUA010000004">
    <property type="protein sequence ID" value="KAK0716326.1"/>
    <property type="molecule type" value="Genomic_DNA"/>
</dbReference>
<evidence type="ECO:0000313" key="2">
    <source>
        <dbReference type="Proteomes" id="UP001172102"/>
    </source>
</evidence>
<comment type="caution">
    <text evidence="1">The sequence shown here is derived from an EMBL/GenBank/DDBJ whole genome shotgun (WGS) entry which is preliminary data.</text>
</comment>
<dbReference type="InterPro" id="IPR027417">
    <property type="entry name" value="P-loop_NTPase"/>
</dbReference>
<sequence>MAPTGKAALAVGGTTTWSFAELCPDDNKATHNCNTCGIWYAEVDKWAFRSRVWDECEFRHINLSTPHRQKDSMFTSMLWKCRLGLPFSPDEINVLMSHKSSTTHAVRLFSTREEARLTYEVAFAWLSSKSRSYACYDVFSGSLNPNLAQRYGRKSGDGSLVHFGNDHRFARHIDLKVGMQVILLVNLKLPRKSKVGGSNSLGSGLVGEQASLQEQHIQTFAERQTTSPGWPLVRFLHGPQSEGRSAKCHTRNHLPRVLCDPRAQGMTLDRVVVDLTRAFTWGQVYVALSRANLARRS</sequence>
<protein>
    <submittedName>
        <fullName evidence="1">Uncharacterized protein</fullName>
    </submittedName>
</protein>
<keyword evidence="2" id="KW-1185">Reference proteome</keyword>
<dbReference type="SUPFAM" id="SSF52540">
    <property type="entry name" value="P-loop containing nucleoside triphosphate hydrolases"/>
    <property type="match status" value="1"/>
</dbReference>
<gene>
    <name evidence="1" type="ORF">B0H67DRAFT_554649</name>
</gene>
<evidence type="ECO:0000313" key="1">
    <source>
        <dbReference type="EMBL" id="KAK0716326.1"/>
    </source>
</evidence>
<dbReference type="CDD" id="cd18809">
    <property type="entry name" value="SF1_C_RecD"/>
    <property type="match status" value="1"/>
</dbReference>